<evidence type="ECO:0000313" key="9">
    <source>
        <dbReference type="EMBL" id="KWW11033.1"/>
    </source>
</evidence>
<evidence type="ECO:0000256" key="7">
    <source>
        <dbReference type="SAM" id="Phobius"/>
    </source>
</evidence>
<dbReference type="InterPro" id="IPR011701">
    <property type="entry name" value="MFS"/>
</dbReference>
<protein>
    <submittedName>
        <fullName evidence="9">MFS transporter</fullName>
    </submittedName>
</protein>
<evidence type="ECO:0000256" key="3">
    <source>
        <dbReference type="ARBA" id="ARBA00022475"/>
    </source>
</evidence>
<dbReference type="Gene3D" id="1.20.1250.20">
    <property type="entry name" value="MFS general substrate transporter like domains"/>
    <property type="match status" value="2"/>
</dbReference>
<organism evidence="9 10">
    <name type="scientific">Peribacillus simplex</name>
    <dbReference type="NCBI Taxonomy" id="1478"/>
    <lineage>
        <taxon>Bacteria</taxon>
        <taxon>Bacillati</taxon>
        <taxon>Bacillota</taxon>
        <taxon>Bacilli</taxon>
        <taxon>Bacillales</taxon>
        <taxon>Bacillaceae</taxon>
        <taxon>Peribacillus</taxon>
    </lineage>
</organism>
<sequence>MEKRKFWSYENKLTAIFFFSIGFVFFDRLAINYLIPFMQKDFSLTNTQIGMLSSALAITWALSGPILGYISDRVKSKVAVLVSMVLFFSFLSLAHGLAASFGILIVLRLFMGIAEGPIIPISSSILSVESTPKRRGFNLGFTAGTSYGVFGGFLAPLVIVALANATDWRTAFYLTIIPGLVIALFIGKVVKNPKKNSDISNSPAIAKEKVSAKQIMKDRNIWLCVIVSCSFWVFLLPFSIYAPLYLIQVKQLSLSTMSMVMAAFGAGNAIWGFIVPAISDRIGRKPTSLIFGVLTLFVPLTLMYVDNVVAISVLIFVFVSGIGNLTMFTTTIPAETVPIQYAAATIGFILAATEIVGGVLSPLYSGMAADAWGLTAPLWISAGGGLLAFVFSLFLKESAPVKVRVNKEMESAL</sequence>
<dbReference type="PROSITE" id="PS50850">
    <property type="entry name" value="MFS"/>
    <property type="match status" value="1"/>
</dbReference>
<dbReference type="Proteomes" id="UP000064189">
    <property type="component" value="Unassembled WGS sequence"/>
</dbReference>
<feature type="transmembrane region" description="Helical" evidence="7">
    <location>
        <begin position="51"/>
        <end position="71"/>
    </location>
</feature>
<dbReference type="PANTHER" id="PTHR43124:SF3">
    <property type="entry name" value="CHLORAMPHENICOL EFFLUX PUMP RV0191"/>
    <property type="match status" value="1"/>
</dbReference>
<dbReference type="PANTHER" id="PTHR43124">
    <property type="entry name" value="PURINE EFFLUX PUMP PBUE"/>
    <property type="match status" value="1"/>
</dbReference>
<keyword evidence="3" id="KW-1003">Cell membrane</keyword>
<dbReference type="InterPro" id="IPR020846">
    <property type="entry name" value="MFS_dom"/>
</dbReference>
<feature type="transmembrane region" description="Helical" evidence="7">
    <location>
        <begin position="12"/>
        <end position="31"/>
    </location>
</feature>
<dbReference type="InterPro" id="IPR036259">
    <property type="entry name" value="MFS_trans_sf"/>
</dbReference>
<evidence type="ECO:0000256" key="2">
    <source>
        <dbReference type="ARBA" id="ARBA00022448"/>
    </source>
</evidence>
<dbReference type="RefSeq" id="WP_061144725.1">
    <property type="nucleotide sequence ID" value="NZ_LNNH01000059.1"/>
</dbReference>
<gene>
    <name evidence="9" type="ORF">AS888_11555</name>
</gene>
<name>A0A109MRY3_9BACI</name>
<feature type="transmembrane region" description="Helical" evidence="7">
    <location>
        <begin position="103"/>
        <end position="126"/>
    </location>
</feature>
<feature type="transmembrane region" description="Helical" evidence="7">
    <location>
        <begin position="171"/>
        <end position="190"/>
    </location>
</feature>
<comment type="subcellular location">
    <subcellularLocation>
        <location evidence="1">Cell membrane</location>
        <topology evidence="1">Multi-pass membrane protein</topology>
    </subcellularLocation>
</comment>
<evidence type="ECO:0000259" key="8">
    <source>
        <dbReference type="PROSITE" id="PS50850"/>
    </source>
</evidence>
<dbReference type="EMBL" id="LNNH01000059">
    <property type="protein sequence ID" value="KWW11033.1"/>
    <property type="molecule type" value="Genomic_DNA"/>
</dbReference>
<evidence type="ECO:0000256" key="1">
    <source>
        <dbReference type="ARBA" id="ARBA00004651"/>
    </source>
</evidence>
<reference evidence="9 10" key="1">
    <citation type="submission" date="2015-11" db="EMBL/GenBank/DDBJ databases">
        <title>Genome Sequence of Bacillus simplex strain VanAntwerpen2.</title>
        <authorList>
            <person name="Couger M.B."/>
        </authorList>
    </citation>
    <scope>NUCLEOTIDE SEQUENCE [LARGE SCALE GENOMIC DNA]</scope>
    <source>
        <strain evidence="9 10">VanAntwerpen02</strain>
    </source>
</reference>
<dbReference type="GO" id="GO:0022857">
    <property type="term" value="F:transmembrane transporter activity"/>
    <property type="evidence" value="ECO:0007669"/>
    <property type="project" value="InterPro"/>
</dbReference>
<evidence type="ECO:0000313" key="10">
    <source>
        <dbReference type="Proteomes" id="UP000064189"/>
    </source>
</evidence>
<feature type="transmembrane region" description="Helical" evidence="7">
    <location>
        <begin position="341"/>
        <end position="364"/>
    </location>
</feature>
<feature type="transmembrane region" description="Helical" evidence="7">
    <location>
        <begin position="147"/>
        <end position="165"/>
    </location>
</feature>
<proteinExistence type="predicted"/>
<evidence type="ECO:0000256" key="6">
    <source>
        <dbReference type="ARBA" id="ARBA00023136"/>
    </source>
</evidence>
<dbReference type="InterPro" id="IPR050189">
    <property type="entry name" value="MFS_Efflux_Transporters"/>
</dbReference>
<dbReference type="AlphaFoldDB" id="A0A109MRY3"/>
<dbReference type="GO" id="GO:0005886">
    <property type="term" value="C:plasma membrane"/>
    <property type="evidence" value="ECO:0007669"/>
    <property type="project" value="UniProtKB-SubCell"/>
</dbReference>
<feature type="transmembrane region" description="Helical" evidence="7">
    <location>
        <begin position="287"/>
        <end position="305"/>
    </location>
</feature>
<dbReference type="SUPFAM" id="SSF103473">
    <property type="entry name" value="MFS general substrate transporter"/>
    <property type="match status" value="1"/>
</dbReference>
<feature type="transmembrane region" description="Helical" evidence="7">
    <location>
        <begin position="376"/>
        <end position="395"/>
    </location>
</feature>
<keyword evidence="6 7" id="KW-0472">Membrane</keyword>
<feature type="transmembrane region" description="Helical" evidence="7">
    <location>
        <begin position="221"/>
        <end position="242"/>
    </location>
</feature>
<keyword evidence="2" id="KW-0813">Transport</keyword>
<feature type="transmembrane region" description="Helical" evidence="7">
    <location>
        <begin position="311"/>
        <end position="329"/>
    </location>
</feature>
<keyword evidence="4 7" id="KW-0812">Transmembrane</keyword>
<feature type="domain" description="Major facilitator superfamily (MFS) profile" evidence="8">
    <location>
        <begin position="13"/>
        <end position="400"/>
    </location>
</feature>
<keyword evidence="5 7" id="KW-1133">Transmembrane helix</keyword>
<dbReference type="Pfam" id="PF07690">
    <property type="entry name" value="MFS_1"/>
    <property type="match status" value="1"/>
</dbReference>
<comment type="caution">
    <text evidence="9">The sequence shown here is derived from an EMBL/GenBank/DDBJ whole genome shotgun (WGS) entry which is preliminary data.</text>
</comment>
<evidence type="ECO:0000256" key="5">
    <source>
        <dbReference type="ARBA" id="ARBA00022989"/>
    </source>
</evidence>
<feature type="transmembrane region" description="Helical" evidence="7">
    <location>
        <begin position="254"/>
        <end position="275"/>
    </location>
</feature>
<evidence type="ECO:0000256" key="4">
    <source>
        <dbReference type="ARBA" id="ARBA00022692"/>
    </source>
</evidence>
<feature type="transmembrane region" description="Helical" evidence="7">
    <location>
        <begin position="78"/>
        <end position="97"/>
    </location>
</feature>
<keyword evidence="10" id="KW-1185">Reference proteome</keyword>
<accession>A0A109MRY3</accession>